<gene>
    <name evidence="1" type="ORF">CC78DRAFT_549640</name>
</gene>
<evidence type="ECO:0000313" key="2">
    <source>
        <dbReference type="Proteomes" id="UP000800093"/>
    </source>
</evidence>
<dbReference type="AlphaFoldDB" id="A0A9P4JY13"/>
<dbReference type="Proteomes" id="UP000800093">
    <property type="component" value="Unassembled WGS sequence"/>
</dbReference>
<protein>
    <submittedName>
        <fullName evidence="1">Uncharacterized protein</fullName>
    </submittedName>
</protein>
<proteinExistence type="predicted"/>
<sequence>MALEMLAQGKQDELSVENLFVTGHPGESKPPFVLIRPSNPTIHQLTLAPPVPALQGLGANYAFEAVQAEFEAMALFAPNPSSPDEHQINLLTNGTQLSEMIGNVPDSEDYVVFTRHLDVVQHPAANSSYYHDKSGFVGGSNPGSFIELGISGYQG</sequence>
<reference evidence="2" key="1">
    <citation type="journal article" date="2020" name="Stud. Mycol.">
        <title>101 Dothideomycetes genomes: A test case for predicting lifestyles and emergence of pathogens.</title>
        <authorList>
            <person name="Haridas S."/>
            <person name="Albert R."/>
            <person name="Binder M."/>
            <person name="Bloem J."/>
            <person name="LaButti K."/>
            <person name="Salamov A."/>
            <person name="Andreopoulos B."/>
            <person name="Baker S."/>
            <person name="Barry K."/>
            <person name="Bills G."/>
            <person name="Bluhm B."/>
            <person name="Cannon C."/>
            <person name="Castanera R."/>
            <person name="Culley D."/>
            <person name="Daum C."/>
            <person name="Ezra D."/>
            <person name="Gonzalez J."/>
            <person name="Henrissat B."/>
            <person name="Kuo A."/>
            <person name="Liang C."/>
            <person name="Lipzen A."/>
            <person name="Lutzoni F."/>
            <person name="Magnuson J."/>
            <person name="Mondo S."/>
            <person name="Nolan M."/>
            <person name="Ohm R."/>
            <person name="Pangilinan J."/>
            <person name="Park H.-J."/>
            <person name="Ramirez L."/>
            <person name="Alfaro M."/>
            <person name="Sun H."/>
            <person name="Tritt A."/>
            <person name="Yoshinaga Y."/>
            <person name="Zwiers L.-H."/>
            <person name="Turgeon B."/>
            <person name="Goodwin S."/>
            <person name="Spatafora J."/>
            <person name="Crous P."/>
            <person name="Grigoriev I."/>
        </authorList>
    </citation>
    <scope>NUCLEOTIDE SEQUENCE [LARGE SCALE GENOMIC DNA]</scope>
    <source>
        <strain evidence="2">CBS 304.66</strain>
    </source>
</reference>
<comment type="caution">
    <text evidence="1">The sequence shown here is derived from an EMBL/GenBank/DDBJ whole genome shotgun (WGS) entry which is preliminary data.</text>
</comment>
<keyword evidence="2" id="KW-1185">Reference proteome</keyword>
<dbReference type="EMBL" id="ML986842">
    <property type="protein sequence ID" value="KAF2257792.1"/>
    <property type="molecule type" value="Genomic_DNA"/>
</dbReference>
<evidence type="ECO:0000313" key="1">
    <source>
        <dbReference type="EMBL" id="KAF2257792.1"/>
    </source>
</evidence>
<accession>A0A9P4JY13</accession>
<organism evidence="1 2">
    <name type="scientific">Lojkania enalia</name>
    <dbReference type="NCBI Taxonomy" id="147567"/>
    <lineage>
        <taxon>Eukaryota</taxon>
        <taxon>Fungi</taxon>
        <taxon>Dikarya</taxon>
        <taxon>Ascomycota</taxon>
        <taxon>Pezizomycotina</taxon>
        <taxon>Dothideomycetes</taxon>
        <taxon>Pleosporomycetidae</taxon>
        <taxon>Pleosporales</taxon>
        <taxon>Pleosporales incertae sedis</taxon>
        <taxon>Lojkania</taxon>
    </lineage>
</organism>
<name>A0A9P4JY13_9PLEO</name>